<keyword evidence="1" id="KW-1133">Transmembrane helix</keyword>
<feature type="transmembrane region" description="Helical" evidence="1">
    <location>
        <begin position="211"/>
        <end position="228"/>
    </location>
</feature>
<proteinExistence type="predicted"/>
<evidence type="ECO:0008006" key="4">
    <source>
        <dbReference type="Google" id="ProtNLM"/>
    </source>
</evidence>
<sequence length="328" mass="34849">MSTLTATRVEAPAHPVSPARGLIRAVFRLHQAALWFWALLVVLIAGALLWAAGPGLDAAWAEYLRSDCARIDYCETGPAYNRYGTAVSLGTAVLIIAPLLVGAWAGGALIARELELGTARLAWTQSVTPTRWLAAKLAVPGAVIVSGTVLLTLLHRLVWARETELRSALATRDWFTATTFAANGTLATAYALLGLAVGVLAGLLLRRSLPALGLGALGTGVVMAALRLNRHRMWPVETSTSKTPKDLSLTGDLVGNGLITASGERYGNLACEEVDCGRKDVVGYYTEFHPSSHFWPMQLVETGIVLALAAALVLGSFWLLRRRTGGAG</sequence>
<feature type="transmembrane region" description="Helical" evidence="1">
    <location>
        <begin position="32"/>
        <end position="52"/>
    </location>
</feature>
<gene>
    <name evidence="2" type="ORF">SGFS_056980</name>
</gene>
<evidence type="ECO:0000256" key="1">
    <source>
        <dbReference type="SAM" id="Phobius"/>
    </source>
</evidence>
<evidence type="ECO:0000313" key="2">
    <source>
        <dbReference type="EMBL" id="BBC34404.1"/>
    </source>
</evidence>
<keyword evidence="1" id="KW-0472">Membrane</keyword>
<accession>A0ABM8HLH7</accession>
<organism evidence="2 3">
    <name type="scientific">Streptomyces graminofaciens</name>
    <dbReference type="NCBI Taxonomy" id="68212"/>
    <lineage>
        <taxon>Bacteria</taxon>
        <taxon>Bacillati</taxon>
        <taxon>Actinomycetota</taxon>
        <taxon>Actinomycetes</taxon>
        <taxon>Kitasatosporales</taxon>
        <taxon>Streptomycetaceae</taxon>
        <taxon>Streptomyces</taxon>
    </lineage>
</organism>
<evidence type="ECO:0000313" key="3">
    <source>
        <dbReference type="Proteomes" id="UP001321542"/>
    </source>
</evidence>
<reference evidence="2 3" key="2">
    <citation type="journal article" date="2023" name="ChemBioChem">
        <title>Acyltransferase Domain Exchange between Two Independent Type I Polyketide Synthases in the Same Producer Strain of Macrolide Antibiotics.</title>
        <authorList>
            <person name="Kudo F."/>
            <person name="Kishikawa K."/>
            <person name="Tsuboi K."/>
            <person name="Kido T."/>
            <person name="Usui T."/>
            <person name="Hashimoto J."/>
            <person name="Shin-Ya K."/>
            <person name="Miyanaga A."/>
            <person name="Eguchi T."/>
        </authorList>
    </citation>
    <scope>NUCLEOTIDE SEQUENCE [LARGE SCALE GENOMIC DNA]</scope>
    <source>
        <strain evidence="2 3">A-8890</strain>
    </source>
</reference>
<feature type="transmembrane region" description="Helical" evidence="1">
    <location>
        <begin position="174"/>
        <end position="204"/>
    </location>
</feature>
<dbReference type="Proteomes" id="UP001321542">
    <property type="component" value="Chromosome"/>
</dbReference>
<reference evidence="2 3" key="1">
    <citation type="journal article" date="2010" name="ChemBioChem">
        <title>Cloning and characterization of the biosynthetic gene cluster of 16-membered macrolide antibiotic FD-891: involvement of a dual functional cytochrome P450 monooxygenase catalyzing epoxidation and hydroxylation.</title>
        <authorList>
            <person name="Kudo F."/>
            <person name="Motegi A."/>
            <person name="Mizoue K."/>
            <person name="Eguchi T."/>
        </authorList>
    </citation>
    <scope>NUCLEOTIDE SEQUENCE [LARGE SCALE GENOMIC DNA]</scope>
    <source>
        <strain evidence="2 3">A-8890</strain>
    </source>
</reference>
<feature type="transmembrane region" description="Helical" evidence="1">
    <location>
        <begin position="132"/>
        <end position="154"/>
    </location>
</feature>
<name>A0ABM8HLH7_9ACTN</name>
<keyword evidence="1" id="KW-0812">Transmembrane</keyword>
<feature type="transmembrane region" description="Helical" evidence="1">
    <location>
        <begin position="86"/>
        <end position="111"/>
    </location>
</feature>
<protein>
    <recommendedName>
        <fullName evidence="4">ABC transporter</fullName>
    </recommendedName>
</protein>
<dbReference type="RefSeq" id="WP_286254307.1">
    <property type="nucleotide sequence ID" value="NZ_AP018448.1"/>
</dbReference>
<dbReference type="EMBL" id="AP018448">
    <property type="protein sequence ID" value="BBC34404.1"/>
    <property type="molecule type" value="Genomic_DNA"/>
</dbReference>
<keyword evidence="3" id="KW-1185">Reference proteome</keyword>
<feature type="transmembrane region" description="Helical" evidence="1">
    <location>
        <begin position="299"/>
        <end position="320"/>
    </location>
</feature>